<evidence type="ECO:0000256" key="4">
    <source>
        <dbReference type="ARBA" id="ARBA00022884"/>
    </source>
</evidence>
<protein>
    <recommendedName>
        <fullName evidence="7 8">Small ribosomal subunit protein bS20</fullName>
    </recommendedName>
</protein>
<dbReference type="Gene3D" id="1.20.58.110">
    <property type="entry name" value="Ribosomal protein S20"/>
    <property type="match status" value="1"/>
</dbReference>
<dbReference type="FunFam" id="1.20.58.110:FF:000001">
    <property type="entry name" value="30S ribosomal protein S20"/>
    <property type="match status" value="1"/>
</dbReference>
<dbReference type="GO" id="GO:0003735">
    <property type="term" value="F:structural constituent of ribosome"/>
    <property type="evidence" value="ECO:0007669"/>
    <property type="project" value="InterPro"/>
</dbReference>
<gene>
    <name evidence="8 9" type="primary">rpsT</name>
    <name evidence="9" type="ORF">BWY41_02070</name>
</gene>
<evidence type="ECO:0000256" key="1">
    <source>
        <dbReference type="ARBA" id="ARBA00003134"/>
    </source>
</evidence>
<evidence type="ECO:0000256" key="3">
    <source>
        <dbReference type="ARBA" id="ARBA00022730"/>
    </source>
</evidence>
<keyword evidence="5 8" id="KW-0689">Ribosomal protein</keyword>
<organism evidence="9">
    <name type="scientific">Candidatus Atribacter allofermentans</name>
    <dbReference type="NCBI Taxonomy" id="1852833"/>
    <lineage>
        <taxon>Bacteria</taxon>
        <taxon>Pseudomonadati</taxon>
        <taxon>Atribacterota</taxon>
        <taxon>Atribacteria</taxon>
        <taxon>Atribacterales</taxon>
        <taxon>Atribacteraceae</taxon>
        <taxon>Atribacter</taxon>
    </lineage>
</organism>
<keyword evidence="4 8" id="KW-0694">RNA-binding</keyword>
<sequence length="94" mass="10771">MPNIKSAIKNLRQSQKRRIQNLSVRSSTKTTVKKYLQLIEAGKIEEAREYLPVVQKQLDMAATKNVFHKNKSSRIKSRLGKKLIVSTEDEVSES</sequence>
<reference evidence="9" key="1">
    <citation type="submission" date="2017-02" db="EMBL/GenBank/DDBJ databases">
        <title>Delving into the versatile metabolic prowess of the omnipresent phylum Bacteroidetes.</title>
        <authorList>
            <person name="Nobu M.K."/>
            <person name="Mei R."/>
            <person name="Narihiro T."/>
            <person name="Kuroda K."/>
            <person name="Liu W.-T."/>
        </authorList>
    </citation>
    <scope>NUCLEOTIDE SEQUENCE</scope>
    <source>
        <strain evidence="9">ADurb.Bin276</strain>
    </source>
</reference>
<dbReference type="InterPro" id="IPR036510">
    <property type="entry name" value="Ribosomal_bS20_sf"/>
</dbReference>
<evidence type="ECO:0000313" key="9">
    <source>
        <dbReference type="EMBL" id="OQA54444.1"/>
    </source>
</evidence>
<dbReference type="GO" id="GO:0006412">
    <property type="term" value="P:translation"/>
    <property type="evidence" value="ECO:0007669"/>
    <property type="project" value="UniProtKB-UniRule"/>
</dbReference>
<comment type="caution">
    <text evidence="9">The sequence shown here is derived from an EMBL/GenBank/DDBJ whole genome shotgun (WGS) entry which is preliminary data.</text>
</comment>
<dbReference type="EMBL" id="MWBQ01000211">
    <property type="protein sequence ID" value="OQA54444.1"/>
    <property type="molecule type" value="Genomic_DNA"/>
</dbReference>
<accession>A0A1V5SJD0</accession>
<evidence type="ECO:0000256" key="7">
    <source>
        <dbReference type="ARBA" id="ARBA00035136"/>
    </source>
</evidence>
<keyword evidence="6 8" id="KW-0687">Ribonucleoprotein</keyword>
<evidence type="ECO:0000256" key="6">
    <source>
        <dbReference type="ARBA" id="ARBA00023274"/>
    </source>
</evidence>
<dbReference type="PANTHER" id="PTHR33398:SF1">
    <property type="entry name" value="SMALL RIBOSOMAL SUBUNIT PROTEIN BS20C"/>
    <property type="match status" value="1"/>
</dbReference>
<dbReference type="NCBIfam" id="TIGR00029">
    <property type="entry name" value="S20"/>
    <property type="match status" value="1"/>
</dbReference>
<dbReference type="InterPro" id="IPR002583">
    <property type="entry name" value="Ribosomal_bS20"/>
</dbReference>
<dbReference type="GO" id="GO:0005829">
    <property type="term" value="C:cytosol"/>
    <property type="evidence" value="ECO:0007669"/>
    <property type="project" value="TreeGrafter"/>
</dbReference>
<comment type="similarity">
    <text evidence="2 8">Belongs to the bacterial ribosomal protein bS20 family.</text>
</comment>
<dbReference type="AlphaFoldDB" id="A0A1V5SJD0"/>
<dbReference type="SUPFAM" id="SSF46992">
    <property type="entry name" value="Ribosomal protein S20"/>
    <property type="match status" value="1"/>
</dbReference>
<keyword evidence="3 8" id="KW-0699">rRNA-binding</keyword>
<evidence type="ECO:0000256" key="5">
    <source>
        <dbReference type="ARBA" id="ARBA00022980"/>
    </source>
</evidence>
<evidence type="ECO:0000256" key="2">
    <source>
        <dbReference type="ARBA" id="ARBA00007634"/>
    </source>
</evidence>
<dbReference type="Proteomes" id="UP000485569">
    <property type="component" value="Unassembled WGS sequence"/>
</dbReference>
<dbReference type="HAMAP" id="MF_00500">
    <property type="entry name" value="Ribosomal_bS20"/>
    <property type="match status" value="1"/>
</dbReference>
<evidence type="ECO:0000256" key="8">
    <source>
        <dbReference type="HAMAP-Rule" id="MF_00500"/>
    </source>
</evidence>
<dbReference type="Pfam" id="PF01649">
    <property type="entry name" value="Ribosomal_S20p"/>
    <property type="match status" value="1"/>
</dbReference>
<dbReference type="GO" id="GO:0070181">
    <property type="term" value="F:small ribosomal subunit rRNA binding"/>
    <property type="evidence" value="ECO:0007669"/>
    <property type="project" value="TreeGrafter"/>
</dbReference>
<name>A0A1V5SJD0_9BACT</name>
<dbReference type="GO" id="GO:0015935">
    <property type="term" value="C:small ribosomal subunit"/>
    <property type="evidence" value="ECO:0007669"/>
    <property type="project" value="TreeGrafter"/>
</dbReference>
<dbReference type="PANTHER" id="PTHR33398">
    <property type="entry name" value="30S RIBOSOMAL PROTEIN S20"/>
    <property type="match status" value="1"/>
</dbReference>
<proteinExistence type="inferred from homology"/>
<comment type="function">
    <text evidence="1 8">Binds directly to 16S ribosomal RNA.</text>
</comment>